<gene>
    <name evidence="2" type="ORF">TraAM80_06574</name>
</gene>
<dbReference type="Proteomes" id="UP000283634">
    <property type="component" value="Unassembled WGS sequence"/>
</dbReference>
<evidence type="ECO:0000256" key="1">
    <source>
        <dbReference type="SAM" id="MobiDB-lite"/>
    </source>
</evidence>
<sequence length="206" mass="23312">MVRRSGMGGETLPLPGLAGKRKPSGKRRQESHLSSRRKKRGYLLPRMEPPLQEAENDFDEANAPLATSLSPLVQARHYARLANGSTMFLRALSLSQSNMGLSEVLEGELWYVTSSTSLGRARSAAMQWVTCEDHRLTVFSSWSPQGRIIDTMHFDGVRVIFTFHHNHRHINSRRHAPMTRLTRCHENNPSMQLNIGNECGARQPKR</sequence>
<reference evidence="2 3" key="1">
    <citation type="journal article" date="2018" name="BMC Genomics">
        <title>Genomic comparison of Trypanosoma conorhini and Trypanosoma rangeli to Trypanosoma cruzi strains of high and low virulence.</title>
        <authorList>
            <person name="Bradwell K.R."/>
            <person name="Koparde V.N."/>
            <person name="Matveyev A.V."/>
            <person name="Serrano M.G."/>
            <person name="Alves J.M."/>
            <person name="Parikh H."/>
            <person name="Huang B."/>
            <person name="Lee V."/>
            <person name="Espinosa-Alvarez O."/>
            <person name="Ortiz P.A."/>
            <person name="Costa-Martins A.G."/>
            <person name="Teixeira M.M."/>
            <person name="Buck G.A."/>
        </authorList>
    </citation>
    <scope>NUCLEOTIDE SEQUENCE [LARGE SCALE GENOMIC DNA]</scope>
    <source>
        <strain evidence="2 3">AM80</strain>
    </source>
</reference>
<evidence type="ECO:0000313" key="3">
    <source>
        <dbReference type="Proteomes" id="UP000283634"/>
    </source>
</evidence>
<accession>A0A422N9I2</accession>
<dbReference type="RefSeq" id="XP_029236743.1">
    <property type="nucleotide sequence ID" value="XM_029383415.1"/>
</dbReference>
<name>A0A422N9I2_TRYRA</name>
<keyword evidence="3" id="KW-1185">Reference proteome</keyword>
<dbReference type="EMBL" id="MKGL01000244">
    <property type="protein sequence ID" value="RNF02148.1"/>
    <property type="molecule type" value="Genomic_DNA"/>
</dbReference>
<dbReference type="AlphaFoldDB" id="A0A422N9I2"/>
<feature type="region of interest" description="Disordered" evidence="1">
    <location>
        <begin position="1"/>
        <end position="45"/>
    </location>
</feature>
<protein>
    <submittedName>
        <fullName evidence="2">Kinesin K39, (ISS)</fullName>
    </submittedName>
</protein>
<dbReference type="OrthoDB" id="247915at2759"/>
<comment type="caution">
    <text evidence="2">The sequence shown here is derived from an EMBL/GenBank/DDBJ whole genome shotgun (WGS) entry which is preliminary data.</text>
</comment>
<proteinExistence type="predicted"/>
<evidence type="ECO:0000313" key="2">
    <source>
        <dbReference type="EMBL" id="RNF02148.1"/>
    </source>
</evidence>
<organism evidence="2 3">
    <name type="scientific">Trypanosoma rangeli</name>
    <dbReference type="NCBI Taxonomy" id="5698"/>
    <lineage>
        <taxon>Eukaryota</taxon>
        <taxon>Discoba</taxon>
        <taxon>Euglenozoa</taxon>
        <taxon>Kinetoplastea</taxon>
        <taxon>Metakinetoplastina</taxon>
        <taxon>Trypanosomatida</taxon>
        <taxon>Trypanosomatidae</taxon>
        <taxon>Trypanosoma</taxon>
        <taxon>Herpetosoma</taxon>
    </lineage>
</organism>
<dbReference type="GeneID" id="40330507"/>